<evidence type="ECO:0000256" key="3">
    <source>
        <dbReference type="PIRSR" id="PIRSR617821-2"/>
    </source>
</evidence>
<dbReference type="GO" id="GO:0008775">
    <property type="term" value="F:acetate CoA-transferase activity"/>
    <property type="evidence" value="ECO:0007669"/>
    <property type="project" value="InterPro"/>
</dbReference>
<feature type="binding site" evidence="3">
    <location>
        <position position="380"/>
    </location>
    <ligand>
        <name>CoA</name>
        <dbReference type="ChEBI" id="CHEBI:57287"/>
    </ligand>
</feature>
<organism evidence="6 7">
    <name type="scientific">Caloranaerobacter azorensis</name>
    <dbReference type="NCBI Taxonomy" id="116090"/>
    <lineage>
        <taxon>Bacteria</taxon>
        <taxon>Bacillati</taxon>
        <taxon>Bacillota</taxon>
        <taxon>Tissierellia</taxon>
        <taxon>Tissierellales</taxon>
        <taxon>Thermohalobacteraceae</taxon>
        <taxon>Caloranaerobacter</taxon>
    </lineage>
</organism>
<dbReference type="InterPro" id="IPR046433">
    <property type="entry name" value="ActCoA_hydro"/>
</dbReference>
<evidence type="ECO:0000259" key="4">
    <source>
        <dbReference type="Pfam" id="PF02550"/>
    </source>
</evidence>
<dbReference type="EMBL" id="CP048617">
    <property type="protein sequence ID" value="QIB27980.1"/>
    <property type="molecule type" value="Genomic_DNA"/>
</dbReference>
<dbReference type="InterPro" id="IPR017821">
    <property type="entry name" value="Succinate_CoA_transferase"/>
</dbReference>
<evidence type="ECO:0000313" key="7">
    <source>
        <dbReference type="Proteomes" id="UP000464452"/>
    </source>
</evidence>
<dbReference type="PANTHER" id="PTHR43609">
    <property type="entry name" value="ACETYL-COA HYDROLASE"/>
    <property type="match status" value="1"/>
</dbReference>
<dbReference type="InterPro" id="IPR003702">
    <property type="entry name" value="ActCoA_hydro_N"/>
</dbReference>
<feature type="domain" description="Acetyl-CoA hydrolase/transferase N-terminal" evidence="4">
    <location>
        <begin position="8"/>
        <end position="217"/>
    </location>
</feature>
<dbReference type="InterPro" id="IPR026888">
    <property type="entry name" value="AcetylCoA_hyd_C"/>
</dbReference>
<comment type="similarity">
    <text evidence="1">Belongs to the acetyl-CoA hydrolase/transferase family.</text>
</comment>
<evidence type="ECO:0000256" key="2">
    <source>
        <dbReference type="PIRSR" id="PIRSR617821-1"/>
    </source>
</evidence>
<dbReference type="Gene3D" id="3.40.1080.10">
    <property type="entry name" value="Glutaconate Coenzyme A-transferase"/>
    <property type="match status" value="1"/>
</dbReference>
<dbReference type="Pfam" id="PF13336">
    <property type="entry name" value="AcetylCoA_hyd_C"/>
    <property type="match status" value="1"/>
</dbReference>
<gene>
    <name evidence="6" type="ORF">G3A45_12275</name>
</gene>
<dbReference type="InterPro" id="IPR037171">
    <property type="entry name" value="NagB/RpiA_transferase-like"/>
</dbReference>
<dbReference type="Proteomes" id="UP000464452">
    <property type="component" value="Chromosome"/>
</dbReference>
<dbReference type="SUPFAM" id="SSF100950">
    <property type="entry name" value="NagB/RpiA/CoA transferase-like"/>
    <property type="match status" value="2"/>
</dbReference>
<feature type="active site" description="5-glutamyl coenzyme A thioester intermediate" evidence="2">
    <location>
        <position position="290"/>
    </location>
</feature>
<dbReference type="NCBIfam" id="TIGR03458">
    <property type="entry name" value="YgfH_subfam"/>
    <property type="match status" value="1"/>
</dbReference>
<dbReference type="InterPro" id="IPR038460">
    <property type="entry name" value="AcetylCoA_hyd_C_sf"/>
</dbReference>
<dbReference type="Pfam" id="PF02550">
    <property type="entry name" value="AcetylCoA_hydro"/>
    <property type="match status" value="1"/>
</dbReference>
<reference evidence="6 7" key="1">
    <citation type="submission" date="2020-02" db="EMBL/GenBank/DDBJ databases">
        <title>Thermophilic hydrogen producing bacteria, Caloranaerobacter azorensis.</title>
        <authorList>
            <person name="Baek K."/>
        </authorList>
    </citation>
    <scope>NUCLEOTIDE SEQUENCE [LARGE SCALE GENOMIC DNA]</scope>
    <source>
        <strain evidence="6 7">T3-1</strain>
    </source>
</reference>
<dbReference type="FunFam" id="3.40.1080.20:FF:000001">
    <property type="entry name" value="Acetyl-CoA hydrolase Ach1"/>
    <property type="match status" value="1"/>
</dbReference>
<keyword evidence="6" id="KW-0808">Transferase</keyword>
<name>A0A6P1YFA3_9FIRM</name>
<evidence type="ECO:0000313" key="6">
    <source>
        <dbReference type="EMBL" id="QIB27980.1"/>
    </source>
</evidence>
<dbReference type="RefSeq" id="WP_163235894.1">
    <property type="nucleotide sequence ID" value="NZ_CP048617.1"/>
</dbReference>
<feature type="binding site" evidence="3">
    <location>
        <position position="404"/>
    </location>
    <ligand>
        <name>CoA</name>
        <dbReference type="ChEBI" id="CHEBI:57287"/>
    </ligand>
</feature>
<dbReference type="GO" id="GO:0006083">
    <property type="term" value="P:acetate metabolic process"/>
    <property type="evidence" value="ECO:0007669"/>
    <property type="project" value="InterPro"/>
</dbReference>
<dbReference type="AlphaFoldDB" id="A0A6P1YFA3"/>
<dbReference type="Gene3D" id="3.30.750.70">
    <property type="entry name" value="4-hydroxybutyrate coenzyme like domains"/>
    <property type="match status" value="1"/>
</dbReference>
<feature type="binding site" evidence="3">
    <location>
        <position position="360"/>
    </location>
    <ligand>
        <name>CoA</name>
        <dbReference type="ChEBI" id="CHEBI:57287"/>
    </ligand>
</feature>
<dbReference type="FunFam" id="3.30.750.70:FF:000002">
    <property type="entry name" value="Acetyl-CoA hydrolase Ach1"/>
    <property type="match status" value="1"/>
</dbReference>
<protein>
    <submittedName>
        <fullName evidence="6">Acetyl-CoA hydrolase/transferase family protein</fullName>
    </submittedName>
</protein>
<dbReference type="GO" id="GO:0003986">
    <property type="term" value="F:acetyl-CoA hydrolase activity"/>
    <property type="evidence" value="ECO:0007669"/>
    <property type="project" value="TreeGrafter"/>
</dbReference>
<feature type="domain" description="Acetyl-CoA hydrolase/transferase C-terminal" evidence="5">
    <location>
        <begin position="322"/>
        <end position="465"/>
    </location>
</feature>
<proteinExistence type="inferred from homology"/>
<evidence type="ECO:0000256" key="1">
    <source>
        <dbReference type="ARBA" id="ARBA00009632"/>
    </source>
</evidence>
<feature type="binding site" evidence="3">
    <location>
        <position position="384"/>
    </location>
    <ligand>
        <name>CoA</name>
        <dbReference type="ChEBI" id="CHEBI:57287"/>
    </ligand>
</feature>
<dbReference type="KEGG" id="cazo:G3A45_12275"/>
<dbReference type="GO" id="GO:0006084">
    <property type="term" value="P:acetyl-CoA metabolic process"/>
    <property type="evidence" value="ECO:0007669"/>
    <property type="project" value="InterPro"/>
</dbReference>
<sequence length="500" mass="55244">MFEDRIRNKKLLSRVMSAEEAAMLIKDGMNIGTSGFTPSGYPKAVPLALAKMVRETGERIRIGLFTGASVGDELDGELSRTGIIAKRLPYQTNESIRDYTNNGGCEFLDMHLSHVPQYAKYGFLGKIDIAIIEAVAITEEGHIIPSTSIGCSPTFVQMAEKVIVEINTSQPLDLEGMADIYIPNNPPNRKPIPIERVDQRIGKPYITCGVDKIAAIVVTDIIDNVRPLAPIDDISERISGHLIDFLEHEVKMGRLPRNLLPLQSGVGSVANAVLAGLLKSNFENLVCYTEVIQDSMLDLLDSGKALFASGTSITPSQEGLVRFKENIKKYKEKIILRPQEISNNPEVIRRLGVIAMNTAIEADIYGNINSTNIFGSRMMNGIGGSGDFTRNAYISIFTTPSTAKNGDISSIVPMVSHHDHTEHDVMVIITEQGVADLRGLSPKERAKVIIENCAHPDFKPMLKDYFKRAQSGKYRHTPHILSEALSWHDRFLKTGTMKIW</sequence>
<dbReference type="Gene3D" id="3.40.1080.20">
    <property type="entry name" value="Acetyl-CoA hydrolase/transferase C-terminal domain"/>
    <property type="match status" value="1"/>
</dbReference>
<feature type="binding site" evidence="3">
    <location>
        <begin position="265"/>
        <end position="269"/>
    </location>
    <ligand>
        <name>CoA</name>
        <dbReference type="ChEBI" id="CHEBI:57287"/>
    </ligand>
</feature>
<evidence type="ECO:0000259" key="5">
    <source>
        <dbReference type="Pfam" id="PF13336"/>
    </source>
</evidence>
<keyword evidence="6" id="KW-0378">Hydrolase</keyword>
<dbReference type="PANTHER" id="PTHR43609:SF1">
    <property type="entry name" value="ACETYL-COA HYDROLASE"/>
    <property type="match status" value="1"/>
</dbReference>
<accession>A0A6P1YFA3</accession>